<dbReference type="EMBL" id="KT367886">
    <property type="protein sequence ID" value="ALJ98121.1"/>
    <property type="molecule type" value="Genomic_DNA"/>
</dbReference>
<sequence length="59" mass="6928">MNVLDSTVTRVDAPVWDEQYQVYRVTLEYDCWGHKSETERWYKDEASALSLKVGDTIQT</sequence>
<evidence type="ECO:0000313" key="2">
    <source>
        <dbReference type="Proteomes" id="UP000201076"/>
    </source>
</evidence>
<evidence type="ECO:0000313" key="1">
    <source>
        <dbReference type="EMBL" id="ALJ98121.1"/>
    </source>
</evidence>
<name>A0A0P0I3S3_9CAUD</name>
<proteinExistence type="predicted"/>
<dbReference type="GeneID" id="26517209"/>
<dbReference type="RefSeq" id="YP_009188334.1">
    <property type="nucleotide sequence ID" value="NC_028664.1"/>
</dbReference>
<organism evidence="1 2">
    <name type="scientific">Klebsiella phage Kp2</name>
    <dbReference type="NCBI Taxonomy" id="1701805"/>
    <lineage>
        <taxon>Viruses</taxon>
        <taxon>Duplodnaviria</taxon>
        <taxon>Heunggongvirae</taxon>
        <taxon>Uroviricota</taxon>
        <taxon>Caudoviricetes</taxon>
        <taxon>Autographivirales</taxon>
        <taxon>Autoscriptoviridae</taxon>
        <taxon>Slopekvirinae</taxon>
        <taxon>Drulisvirus</taxon>
        <taxon>Drulisvirus Kp2</taxon>
    </lineage>
</organism>
<protein>
    <submittedName>
        <fullName evidence="1">Uncharacterized protein</fullName>
    </submittedName>
</protein>
<reference evidence="1 2" key="1">
    <citation type="submission" date="2015-08" db="EMBL/GenBank/DDBJ databases">
        <title>Sequencing and annotation of the genomes of new Klebsiella pneumoniae bacteriophages.</title>
        <authorList>
            <person name="Alvez F."/>
            <person name="Que Y.A."/>
            <person name="Mamin A."/>
            <person name="Resch G."/>
        </authorList>
    </citation>
    <scope>NUCLEOTIDE SEQUENCE [LARGE SCALE GENOMIC DNA]</scope>
</reference>
<dbReference type="Proteomes" id="UP000201076">
    <property type="component" value="Segment"/>
</dbReference>
<dbReference type="KEGG" id="vg:26517209"/>
<accession>A0A0P0I3S3</accession>
<keyword evidence="2" id="KW-1185">Reference proteome</keyword>